<name>A0A7K1Y1J0_9SPHI</name>
<feature type="domain" description="HEPN" evidence="1">
    <location>
        <begin position="1"/>
        <end position="121"/>
    </location>
</feature>
<protein>
    <submittedName>
        <fullName evidence="2">HEPN domain-containing protein</fullName>
    </submittedName>
</protein>
<dbReference type="PROSITE" id="PS50910">
    <property type="entry name" value="HEPN"/>
    <property type="match status" value="1"/>
</dbReference>
<evidence type="ECO:0000313" key="2">
    <source>
        <dbReference type="EMBL" id="MXV16546.1"/>
    </source>
</evidence>
<dbReference type="AlphaFoldDB" id="A0A7K1Y1J0"/>
<gene>
    <name evidence="2" type="ORF">GS398_14660</name>
</gene>
<evidence type="ECO:0000313" key="3">
    <source>
        <dbReference type="Proteomes" id="UP000451233"/>
    </source>
</evidence>
<dbReference type="Proteomes" id="UP000451233">
    <property type="component" value="Unassembled WGS sequence"/>
</dbReference>
<accession>A0A7K1Y1J0</accession>
<comment type="caution">
    <text evidence="2">The sequence shown here is derived from an EMBL/GenBank/DDBJ whole genome shotgun (WGS) entry which is preliminary data.</text>
</comment>
<evidence type="ECO:0000259" key="1">
    <source>
        <dbReference type="PROSITE" id="PS50910"/>
    </source>
</evidence>
<dbReference type="SUPFAM" id="SSF81593">
    <property type="entry name" value="Nucleotidyltransferase substrate binding subunit/domain"/>
    <property type="match status" value="1"/>
</dbReference>
<proteinExistence type="predicted"/>
<dbReference type="EMBL" id="WVHS01000003">
    <property type="protein sequence ID" value="MXV16546.1"/>
    <property type="molecule type" value="Genomic_DNA"/>
</dbReference>
<keyword evidence="3" id="KW-1185">Reference proteome</keyword>
<sequence>MAKAVTFYTGAKFYQEAKESAMAMFMLQQAAELTFRTVAIALYGMERRTHSIRSLKKLNRRLAPQLNSIFPADTEIEEHLLKVLEDAYLDARYAENYTLSDEDMLTFLSRVENLIETAQIVFNARMSCFDIAE</sequence>
<reference evidence="2 3" key="1">
    <citation type="submission" date="2019-11" db="EMBL/GenBank/DDBJ databases">
        <title>Pedobacter sp. HMF7056 Genome sequencing and assembly.</title>
        <authorList>
            <person name="Kang H."/>
            <person name="Kim H."/>
            <person name="Joh K."/>
        </authorList>
    </citation>
    <scope>NUCLEOTIDE SEQUENCE [LARGE SCALE GENOMIC DNA]</scope>
    <source>
        <strain evidence="2 3">HMF7056</strain>
    </source>
</reference>
<dbReference type="Pfam" id="PF05168">
    <property type="entry name" value="HEPN"/>
    <property type="match status" value="1"/>
</dbReference>
<dbReference type="SMART" id="SM00748">
    <property type="entry name" value="HEPN"/>
    <property type="match status" value="1"/>
</dbReference>
<dbReference type="Gene3D" id="1.20.120.330">
    <property type="entry name" value="Nucleotidyltransferases domain 2"/>
    <property type="match status" value="1"/>
</dbReference>
<organism evidence="2 3">
    <name type="scientific">Hufsiella ginkgonis</name>
    <dbReference type="NCBI Taxonomy" id="2695274"/>
    <lineage>
        <taxon>Bacteria</taxon>
        <taxon>Pseudomonadati</taxon>
        <taxon>Bacteroidota</taxon>
        <taxon>Sphingobacteriia</taxon>
        <taxon>Sphingobacteriales</taxon>
        <taxon>Sphingobacteriaceae</taxon>
        <taxon>Hufsiella</taxon>
    </lineage>
</organism>
<dbReference type="InterPro" id="IPR007842">
    <property type="entry name" value="HEPN_dom"/>
</dbReference>